<protein>
    <submittedName>
        <fullName evidence="8">Uncharacterized protein</fullName>
    </submittedName>
</protein>
<organism evidence="8 9">
    <name type="scientific">Knufia peltigerae</name>
    <dbReference type="NCBI Taxonomy" id="1002370"/>
    <lineage>
        <taxon>Eukaryota</taxon>
        <taxon>Fungi</taxon>
        <taxon>Dikarya</taxon>
        <taxon>Ascomycota</taxon>
        <taxon>Pezizomycotina</taxon>
        <taxon>Eurotiomycetes</taxon>
        <taxon>Chaetothyriomycetidae</taxon>
        <taxon>Chaetothyriales</taxon>
        <taxon>Trichomeriaceae</taxon>
        <taxon>Knufia</taxon>
    </lineage>
</organism>
<dbReference type="AlphaFoldDB" id="A0AA38YC09"/>
<dbReference type="GO" id="GO:0046872">
    <property type="term" value="F:metal ion binding"/>
    <property type="evidence" value="ECO:0007669"/>
    <property type="project" value="UniProtKB-KW"/>
</dbReference>
<dbReference type="GO" id="GO:0003677">
    <property type="term" value="F:DNA binding"/>
    <property type="evidence" value="ECO:0007669"/>
    <property type="project" value="UniProtKB-KW"/>
</dbReference>
<dbReference type="Proteomes" id="UP001172681">
    <property type="component" value="Unassembled WGS sequence"/>
</dbReference>
<evidence type="ECO:0000256" key="4">
    <source>
        <dbReference type="ARBA" id="ARBA00023125"/>
    </source>
</evidence>
<gene>
    <name evidence="8" type="ORF">H2204_002960</name>
</gene>
<comment type="caution">
    <text evidence="8">The sequence shown here is derived from an EMBL/GenBank/DDBJ whole genome shotgun (WGS) entry which is preliminary data.</text>
</comment>
<keyword evidence="5" id="KW-0804">Transcription</keyword>
<accession>A0AA38YC09</accession>
<keyword evidence="3" id="KW-0805">Transcription regulation</keyword>
<evidence type="ECO:0000313" key="9">
    <source>
        <dbReference type="Proteomes" id="UP001172681"/>
    </source>
</evidence>
<keyword evidence="1" id="KW-0479">Metal-binding</keyword>
<feature type="compositionally biased region" description="Basic and acidic residues" evidence="7">
    <location>
        <begin position="684"/>
        <end position="703"/>
    </location>
</feature>
<evidence type="ECO:0000256" key="6">
    <source>
        <dbReference type="ARBA" id="ARBA00023242"/>
    </source>
</evidence>
<feature type="region of interest" description="Disordered" evidence="7">
    <location>
        <begin position="629"/>
        <end position="651"/>
    </location>
</feature>
<dbReference type="CDD" id="cd12148">
    <property type="entry name" value="fungal_TF_MHR"/>
    <property type="match status" value="1"/>
</dbReference>
<feature type="region of interest" description="Disordered" evidence="7">
    <location>
        <begin position="679"/>
        <end position="706"/>
    </location>
</feature>
<evidence type="ECO:0000256" key="7">
    <source>
        <dbReference type="SAM" id="MobiDB-lite"/>
    </source>
</evidence>
<keyword evidence="4" id="KW-0238">DNA-binding</keyword>
<feature type="compositionally biased region" description="Polar residues" evidence="7">
    <location>
        <begin position="632"/>
        <end position="649"/>
    </location>
</feature>
<keyword evidence="9" id="KW-1185">Reference proteome</keyword>
<evidence type="ECO:0000256" key="1">
    <source>
        <dbReference type="ARBA" id="ARBA00022723"/>
    </source>
</evidence>
<sequence length="760" mass="83215">MFVCNDDGDNSSPGNHTDTLLRLLNEDLSGEGEKIGQEQRTNTTMLPPSHDFDLYRASCSDAATRSSERCVAMIAQLDPTLQSHLLDQFWDRFNAVIPLVHKEAFLASLETPTLTHSKSHSDAGCGVIGGPFCSPELHLAILATGVSRADRHHTRGPDIARLLLPGGWESSLHRQLRDTIDSLPTVVGQQQQQWSSVCQVQATALLAQLELESGRDYSARLYLDLALQKIEELQSTQTILDLHISDDELVIQRMTLRAVRFIHSIWTVFDHGPGLDFHASGSGCHNVHLPATKHLRSSTFTSKPNDLNSQVYNAHLDLMGIADVAQNQAIPESMVSNPRKRHSGNNVILQDKGMAFPLLTQLHGRLKYWYANLPTHLKLDKAAPGRHSATPSLFLLHQQYHSLNILLFRPVNSPKSLRSPVYDTDSVPGRHKLFASISNLVLNSAIQICNLLSEMMERFELGAIPPLTVQQAALAASSLLTSIPHIEDPSMHKLASSQLDVLQRFFSSMADINAPAERLARSLQAQRNPRDATGVSPIRDCPNIHTPCTFDVSAAFPDIAPNVCNHQGGASLNSNEAMLDQHVVHHYHPDIMISESPYYSEGNNSLCLEHPSADVTGLVDSPHGRPGFGTILASSASGGEKQNSNSSQGRVDVNLGYKSATPISSHSLPRIVSALTPPQIERPLPSEDSHMEHFHSLSPKDDQTMLPVDGATSDGWDDGDAVRVSWSETFKALGAVNRRTAGEKMSANEFGDVMGCVFQL</sequence>
<evidence type="ECO:0000256" key="5">
    <source>
        <dbReference type="ARBA" id="ARBA00023163"/>
    </source>
</evidence>
<proteinExistence type="predicted"/>
<keyword evidence="6" id="KW-0539">Nucleus</keyword>
<dbReference type="EMBL" id="JAPDRN010000012">
    <property type="protein sequence ID" value="KAJ9641282.1"/>
    <property type="molecule type" value="Genomic_DNA"/>
</dbReference>
<evidence type="ECO:0000256" key="2">
    <source>
        <dbReference type="ARBA" id="ARBA00022833"/>
    </source>
</evidence>
<dbReference type="InterPro" id="IPR051615">
    <property type="entry name" value="Transcr_Regulatory_Elem"/>
</dbReference>
<name>A0AA38YC09_9EURO</name>
<evidence type="ECO:0000313" key="8">
    <source>
        <dbReference type="EMBL" id="KAJ9641282.1"/>
    </source>
</evidence>
<reference evidence="8" key="1">
    <citation type="submission" date="2022-10" db="EMBL/GenBank/DDBJ databases">
        <title>Culturing micro-colonial fungi from biological soil crusts in the Mojave desert and describing Neophaeococcomyces mojavensis, and introducing the new genera and species Taxawa tesnikishii.</title>
        <authorList>
            <person name="Kurbessoian T."/>
            <person name="Stajich J.E."/>
        </authorList>
    </citation>
    <scope>NUCLEOTIDE SEQUENCE</scope>
    <source>
        <strain evidence="8">TK_35</strain>
    </source>
</reference>
<keyword evidence="2" id="KW-0862">Zinc</keyword>
<dbReference type="PANTHER" id="PTHR31313:SF81">
    <property type="entry name" value="TY1 ENHANCER ACTIVATOR"/>
    <property type="match status" value="1"/>
</dbReference>
<evidence type="ECO:0000256" key="3">
    <source>
        <dbReference type="ARBA" id="ARBA00023015"/>
    </source>
</evidence>
<dbReference type="PANTHER" id="PTHR31313">
    <property type="entry name" value="TY1 ENHANCER ACTIVATOR"/>
    <property type="match status" value="1"/>
</dbReference>